<evidence type="ECO:0000256" key="1">
    <source>
        <dbReference type="ARBA" id="ARBA00006976"/>
    </source>
</evidence>
<organism evidence="6 7">
    <name type="scientific">Candidatus Avichristensenella intestinipullorum</name>
    <dbReference type="NCBI Taxonomy" id="2840693"/>
    <lineage>
        <taxon>Bacteria</taxon>
        <taxon>Bacillati</taxon>
        <taxon>Bacillota</taxon>
        <taxon>Clostridia</taxon>
        <taxon>Candidatus Avichristensenella</taxon>
    </lineage>
</organism>
<protein>
    <recommendedName>
        <fullName evidence="4">Sporulation initiation inhibitor protein Soj</fullName>
    </recommendedName>
</protein>
<dbReference type="PIRSF" id="PIRSF009320">
    <property type="entry name" value="Nuc_binding_HP_1000"/>
    <property type="match status" value="1"/>
</dbReference>
<evidence type="ECO:0000313" key="7">
    <source>
        <dbReference type="Proteomes" id="UP000886819"/>
    </source>
</evidence>
<comment type="caution">
    <text evidence="6">The sequence shown here is derived from an EMBL/GenBank/DDBJ whole genome shotgun (WGS) entry which is preliminary data.</text>
</comment>
<dbReference type="PANTHER" id="PTHR13696">
    <property type="entry name" value="P-LOOP CONTAINING NUCLEOSIDE TRIPHOSPHATE HYDROLASE"/>
    <property type="match status" value="1"/>
</dbReference>
<evidence type="ECO:0000313" key="6">
    <source>
        <dbReference type="EMBL" id="HIQ62542.1"/>
    </source>
</evidence>
<dbReference type="AlphaFoldDB" id="A0A9D1CIC9"/>
<comment type="subunit">
    <text evidence="3">Dimerizes in the presence of ATP but not ADP; ATP-binding is required for double-stranded (ds)DNA-binding. Interacts with DnaA.</text>
</comment>
<accession>A0A9D1CIC9</accession>
<dbReference type="EMBL" id="DVFI01000040">
    <property type="protein sequence ID" value="HIQ62542.1"/>
    <property type="molecule type" value="Genomic_DNA"/>
</dbReference>
<dbReference type="InterPro" id="IPR025669">
    <property type="entry name" value="AAA_dom"/>
</dbReference>
<dbReference type="CDD" id="cd02042">
    <property type="entry name" value="ParAB_family"/>
    <property type="match status" value="1"/>
</dbReference>
<dbReference type="Proteomes" id="UP000886819">
    <property type="component" value="Unassembled WGS sequence"/>
</dbReference>
<name>A0A9D1CIC9_9FIRM</name>
<dbReference type="PANTHER" id="PTHR13696:SF52">
    <property type="entry name" value="PARA FAMILY PROTEIN CT_582"/>
    <property type="match status" value="1"/>
</dbReference>
<comment type="similarity">
    <text evidence="1">Belongs to the ParA family.</text>
</comment>
<dbReference type="InterPro" id="IPR050678">
    <property type="entry name" value="DNA_Partitioning_ATPase"/>
</dbReference>
<reference evidence="6" key="1">
    <citation type="submission" date="2020-10" db="EMBL/GenBank/DDBJ databases">
        <authorList>
            <person name="Gilroy R."/>
        </authorList>
    </citation>
    <scope>NUCLEOTIDE SEQUENCE</scope>
    <source>
        <strain evidence="6">ChiHile30-977</strain>
    </source>
</reference>
<evidence type="ECO:0000256" key="2">
    <source>
        <dbReference type="ARBA" id="ARBA00049360"/>
    </source>
</evidence>
<evidence type="ECO:0000256" key="3">
    <source>
        <dbReference type="ARBA" id="ARBA00062323"/>
    </source>
</evidence>
<reference evidence="6" key="2">
    <citation type="journal article" date="2021" name="PeerJ">
        <title>Extensive microbial diversity within the chicken gut microbiome revealed by metagenomics and culture.</title>
        <authorList>
            <person name="Gilroy R."/>
            <person name="Ravi A."/>
            <person name="Getino M."/>
            <person name="Pursley I."/>
            <person name="Horton D.L."/>
            <person name="Alikhan N.F."/>
            <person name="Baker D."/>
            <person name="Gharbi K."/>
            <person name="Hall N."/>
            <person name="Watson M."/>
            <person name="Adriaenssens E.M."/>
            <person name="Foster-Nyarko E."/>
            <person name="Jarju S."/>
            <person name="Secka A."/>
            <person name="Antonio M."/>
            <person name="Oren A."/>
            <person name="Chaudhuri R.R."/>
            <person name="La Ragione R."/>
            <person name="Hildebrand F."/>
            <person name="Pallen M.J."/>
        </authorList>
    </citation>
    <scope>NUCLEOTIDE SEQUENCE</scope>
    <source>
        <strain evidence="6">ChiHile30-977</strain>
    </source>
</reference>
<proteinExistence type="inferred from homology"/>
<comment type="catalytic activity">
    <reaction evidence="2">
        <text>ATP + H2O = ADP + phosphate + H(+)</text>
        <dbReference type="Rhea" id="RHEA:13065"/>
        <dbReference type="ChEBI" id="CHEBI:15377"/>
        <dbReference type="ChEBI" id="CHEBI:15378"/>
        <dbReference type="ChEBI" id="CHEBI:30616"/>
        <dbReference type="ChEBI" id="CHEBI:43474"/>
        <dbReference type="ChEBI" id="CHEBI:456216"/>
    </reaction>
</comment>
<evidence type="ECO:0000256" key="4">
    <source>
        <dbReference type="ARBA" id="ARBA00071824"/>
    </source>
</evidence>
<dbReference type="Gene3D" id="3.40.50.300">
    <property type="entry name" value="P-loop containing nucleotide triphosphate hydrolases"/>
    <property type="match status" value="1"/>
</dbReference>
<feature type="domain" description="AAA" evidence="5">
    <location>
        <begin position="3"/>
        <end position="176"/>
    </location>
</feature>
<sequence>MGKIVAVANQKGGVGKTTTEINLSACVAAAGRRVLSVDMDPQANASSGLGVVAREGAAVYDVLMGAASAADCVVRTPVDGLFLLPSEIRLAAAEVELVGRERREFVLREALEPLRGQYDYIFIDCPPSLGLLTLNALCAADRVLVPIQCEYYALEGVGQLMNTVRRVQRGLNPRLDVEGVVLTMLDARTNLGIQVVQEVKRYFRSQVYAAIVPRNVRLSEAPSHGLPIHLYDARSMGAEAYHDLAEEFLRRSEEGTR</sequence>
<dbReference type="SUPFAM" id="SSF52540">
    <property type="entry name" value="P-loop containing nucleoside triphosphate hydrolases"/>
    <property type="match status" value="1"/>
</dbReference>
<dbReference type="Pfam" id="PF13614">
    <property type="entry name" value="AAA_31"/>
    <property type="match status" value="1"/>
</dbReference>
<evidence type="ECO:0000259" key="5">
    <source>
        <dbReference type="Pfam" id="PF13614"/>
    </source>
</evidence>
<dbReference type="InterPro" id="IPR027417">
    <property type="entry name" value="P-loop_NTPase"/>
</dbReference>
<gene>
    <name evidence="6" type="ORF">IAA66_03015</name>
</gene>
<dbReference type="FunFam" id="3.40.50.300:FF:000285">
    <property type="entry name" value="Sporulation initiation inhibitor Soj"/>
    <property type="match status" value="1"/>
</dbReference>